<organism evidence="1 2">
    <name type="scientific">Coleofasciculus chthonoplastes PCC 7420</name>
    <dbReference type="NCBI Taxonomy" id="118168"/>
    <lineage>
        <taxon>Bacteria</taxon>
        <taxon>Bacillati</taxon>
        <taxon>Cyanobacteriota</taxon>
        <taxon>Cyanophyceae</taxon>
        <taxon>Coleofasciculales</taxon>
        <taxon>Coleofasciculaceae</taxon>
        <taxon>Coleofasciculus</taxon>
    </lineage>
</organism>
<evidence type="ECO:0000313" key="1">
    <source>
        <dbReference type="EMBL" id="EDX72319.1"/>
    </source>
</evidence>
<sequence length="157" mass="17923">MSKTPFSDPFFAQIPAETLQTFTPEQLEAIKYAFSPRPWKTHPVDIRLTLPIPGCRFYLVLLGGRESRSPQRRRAERSQFPLWTPANIVLITAFFSLLLTSGYATVSVVFASFKSFSLPTTAYPTSLPWITNSEQCQKSNRTWSEGQCWDSEHNPLF</sequence>
<reference evidence="1 2" key="1">
    <citation type="submission" date="2008-07" db="EMBL/GenBank/DDBJ databases">
        <authorList>
            <person name="Tandeau de Marsac N."/>
            <person name="Ferriera S."/>
            <person name="Johnson J."/>
            <person name="Kravitz S."/>
            <person name="Beeson K."/>
            <person name="Sutton G."/>
            <person name="Rogers Y.-H."/>
            <person name="Friedman R."/>
            <person name="Frazier M."/>
            <person name="Venter J.C."/>
        </authorList>
    </citation>
    <scope>NUCLEOTIDE SEQUENCE [LARGE SCALE GENOMIC DNA]</scope>
    <source>
        <strain evidence="1 2">PCC 7420</strain>
    </source>
</reference>
<dbReference type="AlphaFoldDB" id="B4W0J8"/>
<keyword evidence="2" id="KW-1185">Reference proteome</keyword>
<proteinExistence type="predicted"/>
<dbReference type="eggNOG" id="ENOG503380M">
    <property type="taxonomic scope" value="Bacteria"/>
</dbReference>
<dbReference type="RefSeq" id="WP_006104596.1">
    <property type="nucleotide sequence ID" value="NZ_DS989865.1"/>
</dbReference>
<dbReference type="Proteomes" id="UP000003835">
    <property type="component" value="Unassembled WGS sequence"/>
</dbReference>
<dbReference type="EMBL" id="DS989865">
    <property type="protein sequence ID" value="EDX72319.1"/>
    <property type="molecule type" value="Genomic_DNA"/>
</dbReference>
<name>B4W0J8_9CYAN</name>
<dbReference type="STRING" id="118168.MC7420_988"/>
<dbReference type="OrthoDB" id="530643at2"/>
<evidence type="ECO:0000313" key="2">
    <source>
        <dbReference type="Proteomes" id="UP000003835"/>
    </source>
</evidence>
<protein>
    <submittedName>
        <fullName evidence="1">Uncharacterized protein</fullName>
    </submittedName>
</protein>
<dbReference type="HOGENOM" id="CLU_1659944_0_0_3"/>
<accession>B4W0J8</accession>
<gene>
    <name evidence="1" type="ORF">MC7420_988</name>
</gene>